<dbReference type="EMBL" id="CP151516">
    <property type="protein sequence ID" value="WZN66676.1"/>
    <property type="molecule type" value="Genomic_DNA"/>
</dbReference>
<dbReference type="Pfam" id="PF02926">
    <property type="entry name" value="THUMP"/>
    <property type="match status" value="1"/>
</dbReference>
<dbReference type="GO" id="GO:0006400">
    <property type="term" value="P:tRNA modification"/>
    <property type="evidence" value="ECO:0007669"/>
    <property type="project" value="InterPro"/>
</dbReference>
<dbReference type="GO" id="GO:0003723">
    <property type="term" value="F:RNA binding"/>
    <property type="evidence" value="ECO:0007669"/>
    <property type="project" value="UniProtKB-UniRule"/>
</dbReference>
<keyword evidence="1" id="KW-0694">RNA-binding</keyword>
<dbReference type="AlphaFoldDB" id="A0AAX4PL88"/>
<dbReference type="PANTHER" id="PTHR13452:SF10">
    <property type="entry name" value="THUMP DOMAIN-CONTAINING PROTEIN 1"/>
    <property type="match status" value="1"/>
</dbReference>
<feature type="region of interest" description="Disordered" evidence="2">
    <location>
        <begin position="1"/>
        <end position="42"/>
    </location>
</feature>
<evidence type="ECO:0000259" key="3">
    <source>
        <dbReference type="PROSITE" id="PS51165"/>
    </source>
</evidence>
<proteinExistence type="predicted"/>
<name>A0AAX4PL88_9CHLO</name>
<sequence>MADDGEVAGKRAGGGEGGEGGGGSGGGGDAKRRKYHAGAMASKDAIRGEPGLLVTCHPGKERQCAREVLSLLDECCPAKQGEKDGSHGDGGKKSISDRLAEELDELRDTSKRSFYWHRLGGVSGVVFVHFCQGCGWTPLDAVEAIVADAVKTRRCKSKWISRFVPVETSCFCDIEDIKKMAQGFVAKHFPEKEKESASKVLKFAVEFEHRASNKYDRMVVIDAFAKQVPQPPYSVSLKKPDVTVLVQNITNKCFVGLARGYKDSLKFNLRRLVEREEERHGEREEEEGEGKAKAEAEAK</sequence>
<reference evidence="4 5" key="1">
    <citation type="submission" date="2024-03" db="EMBL/GenBank/DDBJ databases">
        <title>Complete genome sequence of the green alga Chloropicon roscoffensis RCC1871.</title>
        <authorList>
            <person name="Lemieux C."/>
            <person name="Pombert J.-F."/>
            <person name="Otis C."/>
            <person name="Turmel M."/>
        </authorList>
    </citation>
    <scope>NUCLEOTIDE SEQUENCE [LARGE SCALE GENOMIC DNA]</scope>
    <source>
        <strain evidence="4 5">RCC1871</strain>
    </source>
</reference>
<feature type="compositionally biased region" description="Gly residues" evidence="2">
    <location>
        <begin position="11"/>
        <end position="28"/>
    </location>
</feature>
<gene>
    <name evidence="4" type="ORF">HKI87_16g82450</name>
</gene>
<evidence type="ECO:0000313" key="4">
    <source>
        <dbReference type="EMBL" id="WZN66676.1"/>
    </source>
</evidence>
<dbReference type="PROSITE" id="PS51165">
    <property type="entry name" value="THUMP"/>
    <property type="match status" value="1"/>
</dbReference>
<dbReference type="PANTHER" id="PTHR13452">
    <property type="entry name" value="THUMP DOMAIN CONTAINING PROTEIN 1-RELATED"/>
    <property type="match status" value="1"/>
</dbReference>
<organism evidence="4 5">
    <name type="scientific">Chloropicon roscoffensis</name>
    <dbReference type="NCBI Taxonomy" id="1461544"/>
    <lineage>
        <taxon>Eukaryota</taxon>
        <taxon>Viridiplantae</taxon>
        <taxon>Chlorophyta</taxon>
        <taxon>Chloropicophyceae</taxon>
        <taxon>Chloropicales</taxon>
        <taxon>Chloropicaceae</taxon>
        <taxon>Chloropicon</taxon>
    </lineage>
</organism>
<protein>
    <submittedName>
        <fullName evidence="4">THUMP domain-containing protein</fullName>
    </submittedName>
</protein>
<dbReference type="SUPFAM" id="SSF143437">
    <property type="entry name" value="THUMP domain-like"/>
    <property type="match status" value="1"/>
</dbReference>
<feature type="domain" description="THUMP" evidence="3">
    <location>
        <begin position="148"/>
        <end position="259"/>
    </location>
</feature>
<evidence type="ECO:0000256" key="2">
    <source>
        <dbReference type="SAM" id="MobiDB-lite"/>
    </source>
</evidence>
<accession>A0AAX4PL88</accession>
<feature type="region of interest" description="Disordered" evidence="2">
    <location>
        <begin position="275"/>
        <end position="299"/>
    </location>
</feature>
<dbReference type="SMART" id="SM00981">
    <property type="entry name" value="THUMP"/>
    <property type="match status" value="1"/>
</dbReference>
<dbReference type="Proteomes" id="UP001472866">
    <property type="component" value="Chromosome 16"/>
</dbReference>
<evidence type="ECO:0000256" key="1">
    <source>
        <dbReference type="PROSITE-ProRule" id="PRU00529"/>
    </source>
</evidence>
<dbReference type="InterPro" id="IPR004114">
    <property type="entry name" value="THUMP_dom"/>
</dbReference>
<dbReference type="CDD" id="cd11717">
    <property type="entry name" value="THUMP_THUMPD1_like"/>
    <property type="match status" value="1"/>
</dbReference>
<dbReference type="Gene3D" id="3.30.2300.10">
    <property type="entry name" value="THUMP superfamily"/>
    <property type="match status" value="1"/>
</dbReference>
<dbReference type="InterPro" id="IPR040183">
    <property type="entry name" value="THUMPD1-like"/>
</dbReference>
<keyword evidence="5" id="KW-1185">Reference proteome</keyword>
<evidence type="ECO:0000313" key="5">
    <source>
        <dbReference type="Proteomes" id="UP001472866"/>
    </source>
</evidence>